<organism evidence="6 7">
    <name type="scientific">Protea cynaroides</name>
    <dbReference type="NCBI Taxonomy" id="273540"/>
    <lineage>
        <taxon>Eukaryota</taxon>
        <taxon>Viridiplantae</taxon>
        <taxon>Streptophyta</taxon>
        <taxon>Embryophyta</taxon>
        <taxon>Tracheophyta</taxon>
        <taxon>Spermatophyta</taxon>
        <taxon>Magnoliopsida</taxon>
        <taxon>Proteales</taxon>
        <taxon>Proteaceae</taxon>
        <taxon>Protea</taxon>
    </lineage>
</organism>
<keyword evidence="4" id="KW-0472">Membrane</keyword>
<dbReference type="InterPro" id="IPR036188">
    <property type="entry name" value="FAD/NAD-bd_sf"/>
</dbReference>
<proteinExistence type="inferred from homology"/>
<dbReference type="InterPro" id="IPR002938">
    <property type="entry name" value="FAD-bd"/>
</dbReference>
<dbReference type="Proteomes" id="UP001141806">
    <property type="component" value="Unassembled WGS sequence"/>
</dbReference>
<accession>A0A9Q0QRF7</accession>
<name>A0A9Q0QRF7_9MAGN</name>
<comment type="similarity">
    <text evidence="3">Belongs to the 3-hydroxybenzoate 6-hydroxylase family.</text>
</comment>
<feature type="domain" description="FAD-binding" evidence="5">
    <location>
        <begin position="48"/>
        <end position="252"/>
    </location>
</feature>
<evidence type="ECO:0000256" key="4">
    <source>
        <dbReference type="SAM" id="Phobius"/>
    </source>
</evidence>
<dbReference type="GO" id="GO:0071949">
    <property type="term" value="F:FAD binding"/>
    <property type="evidence" value="ECO:0007669"/>
    <property type="project" value="InterPro"/>
</dbReference>
<dbReference type="PANTHER" id="PTHR45934:SF2">
    <property type="entry name" value="MONOOXYGENASE 1"/>
    <property type="match status" value="1"/>
</dbReference>
<dbReference type="OrthoDB" id="47494at2759"/>
<dbReference type="PANTHER" id="PTHR45934">
    <property type="entry name" value="FAD/NAD(P)-BINDING OXIDOREDUCTASE FAMILY PROTEIN"/>
    <property type="match status" value="1"/>
</dbReference>
<evidence type="ECO:0000313" key="7">
    <source>
        <dbReference type="Proteomes" id="UP001141806"/>
    </source>
</evidence>
<evidence type="ECO:0000313" key="6">
    <source>
        <dbReference type="EMBL" id="KAJ4968969.1"/>
    </source>
</evidence>
<dbReference type="SUPFAM" id="SSF51905">
    <property type="entry name" value="FAD/NAD(P)-binding domain"/>
    <property type="match status" value="1"/>
</dbReference>
<dbReference type="EMBL" id="JAMYWD010000006">
    <property type="protein sequence ID" value="KAJ4968969.1"/>
    <property type="molecule type" value="Genomic_DNA"/>
</dbReference>
<reference evidence="6" key="1">
    <citation type="journal article" date="2023" name="Plant J.">
        <title>The genome of the king protea, Protea cynaroides.</title>
        <authorList>
            <person name="Chang J."/>
            <person name="Duong T.A."/>
            <person name="Schoeman C."/>
            <person name="Ma X."/>
            <person name="Roodt D."/>
            <person name="Barker N."/>
            <person name="Li Z."/>
            <person name="Van de Peer Y."/>
            <person name="Mizrachi E."/>
        </authorList>
    </citation>
    <scope>NUCLEOTIDE SEQUENCE</scope>
    <source>
        <tissue evidence="6">Young leaves</tissue>
    </source>
</reference>
<gene>
    <name evidence="6" type="ORF">NE237_015670</name>
</gene>
<dbReference type="GO" id="GO:0004497">
    <property type="term" value="F:monooxygenase activity"/>
    <property type="evidence" value="ECO:0007669"/>
    <property type="project" value="UniProtKB-KW"/>
</dbReference>
<evidence type="ECO:0000256" key="2">
    <source>
        <dbReference type="ARBA" id="ARBA00023033"/>
    </source>
</evidence>
<sequence length="349" mass="39554">MSEEEIVIVGGGISGLATALALHRDAEFRCLKRSDLLEIMAKNLPSDTISFGCQLVKMEYDPITSRTMLHLQNGTFIWAKVVIGCDGLHSVVSDWLDLKPPRLFNMCAVLGFTNYPEGHGFGNEYLRIRGDHILVGRFPINDNLIHWFVGRPRTPQDTTVAKESKLLRASTMELIKDFPEEISEVVKKCDLDLVTFFSLRHRAPWDLPLEKFRKGTVTVAGDAMHVMGPFIGQGGAAALEDAVVLGRCLAQEMVMNPERSGMNSFKWKKHEEEEEEEEEEKAKSKRIEKAIDRYVKERKMRILRLSTETYLVGTLLQTKSSVTKLLSFVILFIFFTFIGNHTLYDCGHL</sequence>
<comment type="caution">
    <text evidence="6">The sequence shown here is derived from an EMBL/GenBank/DDBJ whole genome shotgun (WGS) entry which is preliminary data.</text>
</comment>
<evidence type="ECO:0000256" key="3">
    <source>
        <dbReference type="ARBA" id="ARBA00024018"/>
    </source>
</evidence>
<feature type="transmembrane region" description="Helical" evidence="4">
    <location>
        <begin position="325"/>
        <end position="344"/>
    </location>
</feature>
<evidence type="ECO:0000259" key="5">
    <source>
        <dbReference type="Pfam" id="PF01494"/>
    </source>
</evidence>
<keyword evidence="4" id="KW-0812">Transmembrane</keyword>
<dbReference type="InterPro" id="IPR044560">
    <property type="entry name" value="MOase"/>
</dbReference>
<keyword evidence="1" id="KW-0560">Oxidoreductase</keyword>
<dbReference type="AlphaFoldDB" id="A0A9Q0QRF7"/>
<feature type="transmembrane region" description="Helical" evidence="4">
    <location>
        <begin position="6"/>
        <end position="23"/>
    </location>
</feature>
<keyword evidence="7" id="KW-1185">Reference proteome</keyword>
<dbReference type="Gene3D" id="3.50.50.60">
    <property type="entry name" value="FAD/NAD(P)-binding domain"/>
    <property type="match status" value="1"/>
</dbReference>
<evidence type="ECO:0000256" key="1">
    <source>
        <dbReference type="ARBA" id="ARBA00023002"/>
    </source>
</evidence>
<keyword evidence="4" id="KW-1133">Transmembrane helix</keyword>
<protein>
    <recommendedName>
        <fullName evidence="5">FAD-binding domain-containing protein</fullName>
    </recommendedName>
</protein>
<keyword evidence="2" id="KW-0503">Monooxygenase</keyword>
<dbReference type="Pfam" id="PF01494">
    <property type="entry name" value="FAD_binding_3"/>
    <property type="match status" value="1"/>
</dbReference>